<evidence type="ECO:0000313" key="3">
    <source>
        <dbReference type="Proteomes" id="UP000005446"/>
    </source>
</evidence>
<reference evidence="2 3" key="1">
    <citation type="journal article" date="2012" name="Eukaryot. Cell">
        <title>Genome sequence of the fungus Glarea lozoyensis: the first genome sequence of a species from the Helotiaceae family.</title>
        <authorList>
            <person name="Youssar L."/>
            <person name="Gruening B.A."/>
            <person name="Erxleben A."/>
            <person name="Guenther S."/>
            <person name="Huettel W."/>
        </authorList>
    </citation>
    <scope>NUCLEOTIDE SEQUENCE [LARGE SCALE GENOMIC DNA]</scope>
    <source>
        <strain evidence="3">ATCC 74030 / MF5533</strain>
    </source>
</reference>
<organism evidence="2 3">
    <name type="scientific">Glarea lozoyensis (strain ATCC 74030 / MF5533)</name>
    <dbReference type="NCBI Taxonomy" id="1104152"/>
    <lineage>
        <taxon>Eukaryota</taxon>
        <taxon>Fungi</taxon>
        <taxon>Dikarya</taxon>
        <taxon>Ascomycota</taxon>
        <taxon>Pezizomycotina</taxon>
        <taxon>Leotiomycetes</taxon>
        <taxon>Helotiales</taxon>
        <taxon>Helotiaceae</taxon>
        <taxon>Glarea</taxon>
    </lineage>
</organism>
<dbReference type="HOGENOM" id="CLU_1355042_0_0_1"/>
<dbReference type="OrthoDB" id="4509278at2759"/>
<proteinExistence type="predicted"/>
<evidence type="ECO:0000256" key="1">
    <source>
        <dbReference type="SAM" id="SignalP"/>
    </source>
</evidence>
<keyword evidence="3" id="KW-1185">Reference proteome</keyword>
<feature type="chain" id="PRO_5003532536" description="Ubiquitin 3 binding protein But2 C-terminal domain-containing protein" evidence="1">
    <location>
        <begin position="19"/>
        <end position="198"/>
    </location>
</feature>
<sequence length="198" mass="20639">MQFSTVFSLTAFVASALALPTGTNPSPYGTIIFKGAANAQYTLSVPLDGSETFTHNALSISSLTSTDINVPAQCTLKTVDYTPALVEGPARTWVVGPPQTVISITCTNGSTPPPNSITIEFQGADPSLGAKYFVTVPLNGQVVPTNNVLSISTLVSSYPIDSKCTFTFVDGHAALAKIATDKWAVGPPQTIINVKCVA</sequence>
<name>H0ETA9_GLAL7</name>
<dbReference type="EMBL" id="AGUE01000161">
    <property type="protein sequence ID" value="EHK98204.1"/>
    <property type="molecule type" value="Genomic_DNA"/>
</dbReference>
<protein>
    <recommendedName>
        <fullName evidence="4">Ubiquitin 3 binding protein But2 C-terminal domain-containing protein</fullName>
    </recommendedName>
</protein>
<gene>
    <name evidence="2" type="ORF">M7I_5969</name>
</gene>
<comment type="caution">
    <text evidence="2">The sequence shown here is derived from an EMBL/GenBank/DDBJ whole genome shotgun (WGS) entry which is preliminary data.</text>
</comment>
<feature type="signal peptide" evidence="1">
    <location>
        <begin position="1"/>
        <end position="18"/>
    </location>
</feature>
<dbReference type="Proteomes" id="UP000005446">
    <property type="component" value="Unassembled WGS sequence"/>
</dbReference>
<dbReference type="AlphaFoldDB" id="H0ETA9"/>
<accession>H0ETA9</accession>
<dbReference type="InParanoid" id="H0ETA9"/>
<evidence type="ECO:0008006" key="4">
    <source>
        <dbReference type="Google" id="ProtNLM"/>
    </source>
</evidence>
<keyword evidence="1" id="KW-0732">Signal</keyword>
<evidence type="ECO:0000313" key="2">
    <source>
        <dbReference type="EMBL" id="EHK98204.1"/>
    </source>
</evidence>